<dbReference type="GO" id="GO:0030154">
    <property type="term" value="P:cell differentiation"/>
    <property type="evidence" value="ECO:0007669"/>
    <property type="project" value="UniProtKB-KW"/>
</dbReference>
<evidence type="ECO:0000256" key="8">
    <source>
        <dbReference type="ARBA" id="ARBA00023054"/>
    </source>
</evidence>
<comment type="subcellular location">
    <subcellularLocation>
        <location evidence="3">Cytoplasm</location>
    </subcellularLocation>
    <subcellularLocation>
        <location evidence="2">Nucleus</location>
    </subcellularLocation>
</comment>
<evidence type="ECO:0000256" key="10">
    <source>
        <dbReference type="ARBA" id="ARBA00031932"/>
    </source>
</evidence>
<feature type="region of interest" description="Disordered" evidence="12">
    <location>
        <begin position="137"/>
        <end position="168"/>
    </location>
</feature>
<feature type="coiled-coil region" evidence="11">
    <location>
        <begin position="261"/>
        <end position="295"/>
    </location>
</feature>
<dbReference type="GO" id="GO:0006611">
    <property type="term" value="P:protein export from nucleus"/>
    <property type="evidence" value="ECO:0007669"/>
    <property type="project" value="TreeGrafter"/>
</dbReference>
<keyword evidence="14" id="KW-1185">Reference proteome</keyword>
<keyword evidence="5" id="KW-0217">Developmental protein</keyword>
<proteinExistence type="predicted"/>
<dbReference type="AlphaFoldDB" id="A0AAV6ZVD1"/>
<evidence type="ECO:0000256" key="4">
    <source>
        <dbReference type="ARBA" id="ARBA00016468"/>
    </source>
</evidence>
<evidence type="ECO:0000313" key="14">
    <source>
        <dbReference type="Proteomes" id="UP000824782"/>
    </source>
</evidence>
<keyword evidence="8 11" id="KW-0175">Coiled coil</keyword>
<feature type="compositionally biased region" description="Pro residues" evidence="12">
    <location>
        <begin position="7"/>
        <end position="17"/>
    </location>
</feature>
<gene>
    <name evidence="13" type="ORF">GDO81_003269</name>
</gene>
<dbReference type="EMBL" id="WNYA01000010">
    <property type="protein sequence ID" value="KAG8553099.1"/>
    <property type="molecule type" value="Genomic_DNA"/>
</dbReference>
<feature type="region of interest" description="Disordered" evidence="12">
    <location>
        <begin position="1"/>
        <end position="48"/>
    </location>
</feature>
<evidence type="ECO:0000256" key="6">
    <source>
        <dbReference type="ARBA" id="ARBA00022490"/>
    </source>
</evidence>
<dbReference type="PANTHER" id="PTHR46822">
    <property type="entry name" value="COILED-COIL ALPHA-HELICAL ROD PROTEIN 1"/>
    <property type="match status" value="1"/>
</dbReference>
<organism evidence="13 14">
    <name type="scientific">Engystomops pustulosus</name>
    <name type="common">Tungara frog</name>
    <name type="synonym">Physalaemus pustulosus</name>
    <dbReference type="NCBI Taxonomy" id="76066"/>
    <lineage>
        <taxon>Eukaryota</taxon>
        <taxon>Metazoa</taxon>
        <taxon>Chordata</taxon>
        <taxon>Craniata</taxon>
        <taxon>Vertebrata</taxon>
        <taxon>Euteleostomi</taxon>
        <taxon>Amphibia</taxon>
        <taxon>Batrachia</taxon>
        <taxon>Anura</taxon>
        <taxon>Neobatrachia</taxon>
        <taxon>Hyloidea</taxon>
        <taxon>Leptodactylidae</taxon>
        <taxon>Leiuperinae</taxon>
        <taxon>Engystomops</taxon>
    </lineage>
</organism>
<dbReference type="PANTHER" id="PTHR46822:SF1">
    <property type="entry name" value="COILED-COIL ALPHA-HELICAL ROD PROTEIN 1"/>
    <property type="match status" value="1"/>
</dbReference>
<feature type="compositionally biased region" description="Basic and acidic residues" evidence="12">
    <location>
        <begin position="140"/>
        <end position="166"/>
    </location>
</feature>
<evidence type="ECO:0000256" key="1">
    <source>
        <dbReference type="ARBA" id="ARBA00003936"/>
    </source>
</evidence>
<dbReference type="GO" id="GO:0005634">
    <property type="term" value="C:nucleus"/>
    <property type="evidence" value="ECO:0007669"/>
    <property type="project" value="UniProtKB-SubCell"/>
</dbReference>
<dbReference type="Proteomes" id="UP000824782">
    <property type="component" value="Unassembled WGS sequence"/>
</dbReference>
<feature type="coiled-coil region" evidence="11">
    <location>
        <begin position="370"/>
        <end position="421"/>
    </location>
</feature>
<protein>
    <recommendedName>
        <fullName evidence="4">Coiled-coil alpha-helical rod protein 1</fullName>
    </recommendedName>
    <alternativeName>
        <fullName evidence="10">Alpha-helical coiled-coil rod protein</fullName>
    </alternativeName>
</protein>
<evidence type="ECO:0000256" key="11">
    <source>
        <dbReference type="SAM" id="Coils"/>
    </source>
</evidence>
<dbReference type="InterPro" id="IPR009800">
    <property type="entry name" value="HCR"/>
</dbReference>
<name>A0AAV6ZVD1_ENGPU</name>
<evidence type="ECO:0000256" key="7">
    <source>
        <dbReference type="ARBA" id="ARBA00022782"/>
    </source>
</evidence>
<reference evidence="13" key="1">
    <citation type="thesis" date="2020" institute="ProQuest LLC" country="789 East Eisenhower Parkway, Ann Arbor, MI, USA">
        <title>Comparative Genomics and Chromosome Evolution.</title>
        <authorList>
            <person name="Mudd A.B."/>
        </authorList>
    </citation>
    <scope>NUCLEOTIDE SEQUENCE</scope>
    <source>
        <strain evidence="13">237g6f4</strain>
        <tissue evidence="13">Blood</tissue>
    </source>
</reference>
<evidence type="ECO:0000256" key="9">
    <source>
        <dbReference type="ARBA" id="ARBA00023242"/>
    </source>
</evidence>
<sequence length="757" mass="87369">MEKRTINPPPVFLPPRGPGATGLIPPSHFETRRQQSPPPPFASITPSTDPDILAELTKELAKLKQENELLRKKQDKGDGARARSLDRHPPDVPPSESKALEIIAHQMREIQKLERAVAMAQEKEEDMLRVAQEMKALKQSCREREQVEERRRQEKERKRQEEKAAETQKLQELQLLADSHKMECDKLKIRVCTLESQLQEDRGKKEIEVKNLREDLQGARATSEALEVQLGRVQLELESQNTVVLQLRTYIGELVPDTRQVEEQKREKFELKSTIQLLEKEKDALQTSMSLLQTRLSSLMQILSLQENDLCKKADRHLDGQKTQQLLKLWREKVFSLMVQLKSEDINKQNDDRKIQEKICSLQTSLEETSQQLALNLHAMEDRTAELEMERVRNKCLEDKLTAAQATVASLSSRAEKAEHTVLCLKQLIEGFVQVFNTQENSFRGALQRLVTLGQRVTFATKRVDTIQGLMAQRLALSKLRQEEDQARDKVIDVDIGHPSYEDLRAEVNLLNEERDRLSAELKRSALVIEGRVTETRVKLEAEIAACHQTASLLRSSLHETEERERDLREQVENLERRLHEASETTTQLQEKLRDEKEEYEKELQDKVRAIEENTTQQLAQMEKHLHEARREHTKAVVTLRQTERQMQREKTRNKETISTLEDAARVREEQLSRQLREAERDKNLMVATLRQEGLLASYQKTRMMAIQSVDVGKEEKEQRPTPAVKESVSSMLATLQSLGASVLADEEDDEDEDFSH</sequence>
<evidence type="ECO:0000313" key="13">
    <source>
        <dbReference type="EMBL" id="KAG8553099.1"/>
    </source>
</evidence>
<keyword evidence="9" id="KW-0539">Nucleus</keyword>
<evidence type="ECO:0000256" key="3">
    <source>
        <dbReference type="ARBA" id="ARBA00004496"/>
    </source>
</evidence>
<feature type="region of interest" description="Disordered" evidence="12">
    <location>
        <begin position="710"/>
        <end position="731"/>
    </location>
</feature>
<evidence type="ECO:0000256" key="12">
    <source>
        <dbReference type="SAM" id="MobiDB-lite"/>
    </source>
</evidence>
<dbReference type="Pfam" id="PF07111">
    <property type="entry name" value="HCR"/>
    <property type="match status" value="1"/>
</dbReference>
<dbReference type="GO" id="GO:0005737">
    <property type="term" value="C:cytoplasm"/>
    <property type="evidence" value="ECO:0007669"/>
    <property type="project" value="UniProtKB-SubCell"/>
</dbReference>
<feature type="coiled-coil region" evidence="11">
    <location>
        <begin position="470"/>
        <end position="521"/>
    </location>
</feature>
<evidence type="ECO:0000256" key="2">
    <source>
        <dbReference type="ARBA" id="ARBA00004123"/>
    </source>
</evidence>
<feature type="coiled-coil region" evidence="11">
    <location>
        <begin position="551"/>
        <end position="689"/>
    </location>
</feature>
<comment type="function">
    <text evidence="1">May be a regulator of keratinocyte proliferation or differentiation.</text>
</comment>
<accession>A0AAV6ZVD1</accession>
<feature type="region of interest" description="Disordered" evidence="12">
    <location>
        <begin position="65"/>
        <end position="98"/>
    </location>
</feature>
<comment type="caution">
    <text evidence="13">The sequence shown here is derived from an EMBL/GenBank/DDBJ whole genome shotgun (WGS) entry which is preliminary data.</text>
</comment>
<keyword evidence="6" id="KW-0963">Cytoplasm</keyword>
<feature type="compositionally biased region" description="Basic and acidic residues" evidence="12">
    <location>
        <begin position="65"/>
        <end position="90"/>
    </location>
</feature>
<evidence type="ECO:0000256" key="5">
    <source>
        <dbReference type="ARBA" id="ARBA00022473"/>
    </source>
</evidence>
<keyword evidence="7" id="KW-0221">Differentiation</keyword>
<dbReference type="GO" id="GO:0005814">
    <property type="term" value="C:centriole"/>
    <property type="evidence" value="ECO:0007669"/>
    <property type="project" value="TreeGrafter"/>
</dbReference>